<dbReference type="PANTHER" id="PTHR39598:SF1">
    <property type="entry name" value="AUSTINOID BIOSYNTHESIS CLUSTERS PROTEIN F-RELATED"/>
    <property type="match status" value="1"/>
</dbReference>
<keyword evidence="3" id="KW-1185">Reference proteome</keyword>
<proteinExistence type="predicted"/>
<dbReference type="Proteomes" id="UP000191672">
    <property type="component" value="Unassembled WGS sequence"/>
</dbReference>
<accession>A0A1V6QIH3</accession>
<evidence type="ECO:0000313" key="3">
    <source>
        <dbReference type="Proteomes" id="UP000191672"/>
    </source>
</evidence>
<dbReference type="PANTHER" id="PTHR39598">
    <property type="entry name" value="AUSTINOL SYNTHESIS PROTEIN F-RELATED"/>
    <property type="match status" value="1"/>
</dbReference>
<dbReference type="Gene3D" id="3.10.450.50">
    <property type="match status" value="1"/>
</dbReference>
<organism evidence="2 3">
    <name type="scientific">Penicillium antarcticum</name>
    <dbReference type="NCBI Taxonomy" id="416450"/>
    <lineage>
        <taxon>Eukaryota</taxon>
        <taxon>Fungi</taxon>
        <taxon>Dikarya</taxon>
        <taxon>Ascomycota</taxon>
        <taxon>Pezizomycotina</taxon>
        <taxon>Eurotiomycetes</taxon>
        <taxon>Eurotiomycetidae</taxon>
        <taxon>Eurotiales</taxon>
        <taxon>Aspergillaceae</taxon>
        <taxon>Penicillium</taxon>
    </lineage>
</organism>
<reference evidence="3" key="1">
    <citation type="journal article" date="2017" name="Nat. Microbiol.">
        <title>Global analysis of biosynthetic gene clusters reveals vast potential of secondary metabolite production in Penicillium species.</title>
        <authorList>
            <person name="Nielsen J.C."/>
            <person name="Grijseels S."/>
            <person name="Prigent S."/>
            <person name="Ji B."/>
            <person name="Dainat J."/>
            <person name="Nielsen K.F."/>
            <person name="Frisvad J.C."/>
            <person name="Workman M."/>
            <person name="Nielsen J."/>
        </authorList>
    </citation>
    <scope>NUCLEOTIDE SEQUENCE [LARGE SCALE GENOMIC DNA]</scope>
    <source>
        <strain evidence="3">IBT 31811</strain>
    </source>
</reference>
<dbReference type="InterPro" id="IPR032710">
    <property type="entry name" value="NTF2-like_dom_sf"/>
</dbReference>
<comment type="pathway">
    <text evidence="1">Secondary metabolite biosynthesis.</text>
</comment>
<dbReference type="STRING" id="416450.A0A1V6QIH3"/>
<evidence type="ECO:0000313" key="2">
    <source>
        <dbReference type="EMBL" id="OQD89034.1"/>
    </source>
</evidence>
<dbReference type="EMBL" id="MDYN01000003">
    <property type="protein sequence ID" value="OQD89034.1"/>
    <property type="molecule type" value="Genomic_DNA"/>
</dbReference>
<evidence type="ECO:0008006" key="4">
    <source>
        <dbReference type="Google" id="ProtNLM"/>
    </source>
</evidence>
<name>A0A1V6QIH3_9EURO</name>
<gene>
    <name evidence="2" type="ORF">PENANT_c003G06859</name>
</gene>
<comment type="caution">
    <text evidence="2">The sequence shown here is derived from an EMBL/GenBank/DDBJ whole genome shotgun (WGS) entry which is preliminary data.</text>
</comment>
<dbReference type="InterPro" id="IPR050977">
    <property type="entry name" value="Fungal_Meroterpenoid_Isomerase"/>
</dbReference>
<evidence type="ECO:0000256" key="1">
    <source>
        <dbReference type="ARBA" id="ARBA00005179"/>
    </source>
</evidence>
<protein>
    <recommendedName>
        <fullName evidence="4">SnoaL-like domain-containing protein</fullName>
    </recommendedName>
</protein>
<sequence>MPSVAENQIRTAKDLFEGYNEYTADAVLRSRADNCVHYILPTSLNRPSKTNEEYREFFGPLQKVMHRFEVSLNLVNEIVNDPENHCAAVHASGIGESPVAEYKNEYAFFLEFNETGDKITKIEEFVDAAFSKNFLAKVLEWQAKQN</sequence>
<dbReference type="SUPFAM" id="SSF54427">
    <property type="entry name" value="NTF2-like"/>
    <property type="match status" value="1"/>
</dbReference>
<dbReference type="AlphaFoldDB" id="A0A1V6QIH3"/>